<dbReference type="Gene3D" id="1.20.144.10">
    <property type="entry name" value="Phosphatidic acid phosphatase type 2/haloperoxidase"/>
    <property type="match status" value="1"/>
</dbReference>
<dbReference type="RefSeq" id="WP_256030509.1">
    <property type="nucleotide sequence ID" value="NZ_JAHLKM010000026.1"/>
</dbReference>
<dbReference type="SMART" id="SM00014">
    <property type="entry name" value="acidPPc"/>
    <property type="match status" value="1"/>
</dbReference>
<dbReference type="PANTHER" id="PTHR14969">
    <property type="entry name" value="SPHINGOSINE-1-PHOSPHATE PHOSPHOHYDROLASE"/>
    <property type="match status" value="1"/>
</dbReference>
<keyword evidence="4" id="KW-1185">Reference proteome</keyword>
<comment type="caution">
    <text evidence="3">The sequence shown here is derived from an EMBL/GenBank/DDBJ whole genome shotgun (WGS) entry which is preliminary data.</text>
</comment>
<protein>
    <submittedName>
        <fullName evidence="3">Phosphatase PAP2 family protein</fullName>
    </submittedName>
</protein>
<accession>A0A9R1D799</accession>
<evidence type="ECO:0000256" key="1">
    <source>
        <dbReference type="SAM" id="Phobius"/>
    </source>
</evidence>
<dbReference type="Pfam" id="PF01569">
    <property type="entry name" value="PAP2"/>
    <property type="match status" value="1"/>
</dbReference>
<dbReference type="InterPro" id="IPR036938">
    <property type="entry name" value="PAP2/HPO_sf"/>
</dbReference>
<gene>
    <name evidence="3" type="ORF">KM295_13470</name>
</gene>
<dbReference type="AlphaFoldDB" id="A0A9R1D799"/>
<keyword evidence="1" id="KW-0812">Transmembrane</keyword>
<feature type="domain" description="Phosphatidic acid phosphatase type 2/haloperoxidase" evidence="2">
    <location>
        <begin position="59"/>
        <end position="181"/>
    </location>
</feature>
<evidence type="ECO:0000313" key="4">
    <source>
        <dbReference type="Proteomes" id="UP001139494"/>
    </source>
</evidence>
<feature type="transmembrane region" description="Helical" evidence="1">
    <location>
        <begin position="166"/>
        <end position="184"/>
    </location>
</feature>
<feature type="transmembrane region" description="Helical" evidence="1">
    <location>
        <begin position="20"/>
        <end position="45"/>
    </location>
</feature>
<proteinExistence type="predicted"/>
<dbReference type="PANTHER" id="PTHR14969:SF13">
    <property type="entry name" value="AT30094P"/>
    <property type="match status" value="1"/>
</dbReference>
<name>A0A9R1D799_9EURY</name>
<feature type="transmembrane region" description="Helical" evidence="1">
    <location>
        <begin position="242"/>
        <end position="263"/>
    </location>
</feature>
<evidence type="ECO:0000313" key="3">
    <source>
        <dbReference type="EMBL" id="MCQ4334468.1"/>
    </source>
</evidence>
<keyword evidence="1" id="KW-0472">Membrane</keyword>
<feature type="transmembrane region" description="Helical" evidence="1">
    <location>
        <begin position="114"/>
        <end position="134"/>
    </location>
</feature>
<organism evidence="3 4">
    <name type="scientific">Natronomonas aquatica</name>
    <dbReference type="NCBI Taxonomy" id="2841590"/>
    <lineage>
        <taxon>Archaea</taxon>
        <taxon>Methanobacteriati</taxon>
        <taxon>Methanobacteriota</taxon>
        <taxon>Stenosarchaea group</taxon>
        <taxon>Halobacteria</taxon>
        <taxon>Halobacteriales</taxon>
        <taxon>Natronomonadaceae</taxon>
        <taxon>Natronomonas</taxon>
    </lineage>
</organism>
<evidence type="ECO:0000259" key="2">
    <source>
        <dbReference type="SMART" id="SM00014"/>
    </source>
</evidence>
<feature type="transmembrane region" description="Helical" evidence="1">
    <location>
        <begin position="141"/>
        <end position="160"/>
    </location>
</feature>
<dbReference type="SUPFAM" id="SSF48317">
    <property type="entry name" value="Acid phosphatase/Vanadium-dependent haloperoxidase"/>
    <property type="match status" value="1"/>
</dbReference>
<feature type="transmembrane region" description="Helical" evidence="1">
    <location>
        <begin position="269"/>
        <end position="289"/>
    </location>
</feature>
<feature type="transmembrane region" description="Helical" evidence="1">
    <location>
        <begin position="191"/>
        <end position="209"/>
    </location>
</feature>
<dbReference type="Proteomes" id="UP001139494">
    <property type="component" value="Unassembled WGS sequence"/>
</dbReference>
<sequence length="302" mass="30138">MSRGLGEITAVAGLPDGVAFLAALVTGLGDVWFVFVLLGVLYWVGSALPGPVSLPRRRAAFAIALALGGLAATTALKELFRLPRPPGAADPSGASLVPETLLPLYAEIGAADGFGFPSGHAVAAVVVYGGLALLVGTRRGYVAGAALCVLIPLSRVVLGVHYLVDIVAGVAVGAAFLAVVYRVCGRGKNPGRAMFFALLAALVGAAVSYSADTMLALGGALGGRISWGIIGDAVTHETTTRAGGAASVAVGAAFGALFVSVYALDLAPYIGFLGMLVVLPGVFAAPLAGEAIARRLSALGSV</sequence>
<dbReference type="EMBL" id="JAHLKM010000026">
    <property type="protein sequence ID" value="MCQ4334468.1"/>
    <property type="molecule type" value="Genomic_DNA"/>
</dbReference>
<dbReference type="InterPro" id="IPR000326">
    <property type="entry name" value="PAP2/HPO"/>
</dbReference>
<keyword evidence="1" id="KW-1133">Transmembrane helix</keyword>
<reference evidence="3" key="1">
    <citation type="journal article" date="2023" name="Front. Microbiol.">
        <title>Genomic-based phylogenetic and metabolic analyses of the genus Natronomonas, and description of Natronomonas aquatica sp. nov.</title>
        <authorList>
            <person name="Garcia-Roldan A."/>
            <person name="Duran-Viseras A."/>
            <person name="de la Haba R.R."/>
            <person name="Corral P."/>
            <person name="Sanchez-Porro C."/>
            <person name="Ventosa A."/>
        </authorList>
    </citation>
    <scope>NUCLEOTIDE SEQUENCE</scope>
    <source>
        <strain evidence="3">F2-12</strain>
    </source>
</reference>
<feature type="transmembrane region" description="Helical" evidence="1">
    <location>
        <begin position="57"/>
        <end position="76"/>
    </location>
</feature>